<reference evidence="1" key="1">
    <citation type="submission" date="2022-07" db="EMBL/GenBank/DDBJ databases">
        <title>Enhanced cultured diversity of the mouse gut microbiota enables custom-made synthetic communities.</title>
        <authorList>
            <person name="Afrizal A."/>
        </authorList>
    </citation>
    <scope>NUCLEOTIDE SEQUENCE</scope>
    <source>
        <strain evidence="1">DSM 29482</strain>
    </source>
</reference>
<dbReference type="AlphaFoldDB" id="A0A9X2MME4"/>
<accession>A0A9X2MME4</accession>
<organism evidence="1 2">
    <name type="scientific">Anaerosalibacter massiliensis</name>
    <dbReference type="NCBI Taxonomy" id="1347392"/>
    <lineage>
        <taxon>Bacteria</taxon>
        <taxon>Bacillati</taxon>
        <taxon>Bacillota</taxon>
        <taxon>Tissierellia</taxon>
        <taxon>Tissierellales</taxon>
        <taxon>Sporanaerobacteraceae</taxon>
        <taxon>Anaerosalibacter</taxon>
    </lineage>
</organism>
<keyword evidence="2" id="KW-1185">Reference proteome</keyword>
<gene>
    <name evidence="1" type="ORF">NSA23_06540</name>
</gene>
<proteinExistence type="predicted"/>
<dbReference type="Proteomes" id="UP001142078">
    <property type="component" value="Unassembled WGS sequence"/>
</dbReference>
<evidence type="ECO:0000313" key="1">
    <source>
        <dbReference type="EMBL" id="MCR2043776.1"/>
    </source>
</evidence>
<protein>
    <submittedName>
        <fullName evidence="1">Uncharacterized protein</fullName>
    </submittedName>
</protein>
<dbReference type="RefSeq" id="WP_042679794.1">
    <property type="nucleotide sequence ID" value="NZ_JANJZL010000003.1"/>
</dbReference>
<dbReference type="EMBL" id="JANJZL010000003">
    <property type="protein sequence ID" value="MCR2043776.1"/>
    <property type="molecule type" value="Genomic_DNA"/>
</dbReference>
<comment type="caution">
    <text evidence="1">The sequence shown here is derived from an EMBL/GenBank/DDBJ whole genome shotgun (WGS) entry which is preliminary data.</text>
</comment>
<sequence>MVYNLNKFLVSFSAKESLGLHDIIIVLSRHVETVVSLSHKNADTHININVEFGDEEGQIPVHKIAQKAELV</sequence>
<evidence type="ECO:0000313" key="2">
    <source>
        <dbReference type="Proteomes" id="UP001142078"/>
    </source>
</evidence>
<name>A0A9X2MME4_9FIRM</name>